<protein>
    <submittedName>
        <fullName evidence="6">Uncharacterized protein LOC101861846</fullName>
    </submittedName>
</protein>
<evidence type="ECO:0000259" key="4">
    <source>
        <dbReference type="PROSITE" id="PS51212"/>
    </source>
</evidence>
<dbReference type="PROSITE" id="PS51212">
    <property type="entry name" value="WSC"/>
    <property type="match status" value="1"/>
</dbReference>
<dbReference type="RefSeq" id="XP_012943825.1">
    <property type="nucleotide sequence ID" value="XM_013088371.2"/>
</dbReference>
<dbReference type="Proteomes" id="UP000694888">
    <property type="component" value="Unplaced"/>
</dbReference>
<dbReference type="SMART" id="SM00034">
    <property type="entry name" value="CLECT"/>
    <property type="match status" value="1"/>
</dbReference>
<proteinExistence type="predicted"/>
<evidence type="ECO:0000313" key="5">
    <source>
        <dbReference type="Proteomes" id="UP000694888"/>
    </source>
</evidence>
<evidence type="ECO:0000313" key="6">
    <source>
        <dbReference type="RefSeq" id="XP_012943825.1"/>
    </source>
</evidence>
<evidence type="ECO:0000256" key="1">
    <source>
        <dbReference type="SAM" id="MobiDB-lite"/>
    </source>
</evidence>
<evidence type="ECO:0000259" key="3">
    <source>
        <dbReference type="PROSITE" id="PS50041"/>
    </source>
</evidence>
<dbReference type="InterPro" id="IPR016187">
    <property type="entry name" value="CTDL_fold"/>
</dbReference>
<evidence type="ECO:0000256" key="2">
    <source>
        <dbReference type="SAM" id="SignalP"/>
    </source>
</evidence>
<feature type="signal peptide" evidence="2">
    <location>
        <begin position="1"/>
        <end position="19"/>
    </location>
</feature>
<dbReference type="SUPFAM" id="SSF56436">
    <property type="entry name" value="C-type lectin-like"/>
    <property type="match status" value="2"/>
</dbReference>
<feature type="domain" description="WSC" evidence="4">
    <location>
        <begin position="105"/>
        <end position="193"/>
    </location>
</feature>
<gene>
    <name evidence="6" type="primary">LOC101861846</name>
</gene>
<dbReference type="InterPro" id="IPR016186">
    <property type="entry name" value="C-type_lectin-like/link_sf"/>
</dbReference>
<dbReference type="InterPro" id="IPR001304">
    <property type="entry name" value="C-type_lectin-like"/>
</dbReference>
<dbReference type="GeneID" id="101861846"/>
<feature type="non-terminal residue" evidence="6">
    <location>
        <position position="445"/>
    </location>
</feature>
<dbReference type="Pfam" id="PF00059">
    <property type="entry name" value="Lectin_C"/>
    <property type="match status" value="1"/>
</dbReference>
<feature type="domain" description="C-type lectin" evidence="3">
    <location>
        <begin position="247"/>
        <end position="356"/>
    </location>
</feature>
<dbReference type="PROSITE" id="PS50041">
    <property type="entry name" value="C_TYPE_LECTIN_2"/>
    <property type="match status" value="1"/>
</dbReference>
<organism evidence="5 6">
    <name type="scientific">Aplysia californica</name>
    <name type="common">California sea hare</name>
    <dbReference type="NCBI Taxonomy" id="6500"/>
    <lineage>
        <taxon>Eukaryota</taxon>
        <taxon>Metazoa</taxon>
        <taxon>Spiralia</taxon>
        <taxon>Lophotrochozoa</taxon>
        <taxon>Mollusca</taxon>
        <taxon>Gastropoda</taxon>
        <taxon>Heterobranchia</taxon>
        <taxon>Euthyneura</taxon>
        <taxon>Tectipleura</taxon>
        <taxon>Aplysiida</taxon>
        <taxon>Aplysioidea</taxon>
        <taxon>Aplysiidae</taxon>
        <taxon>Aplysia</taxon>
    </lineage>
</organism>
<keyword evidence="2" id="KW-0732">Signal</keyword>
<feature type="chain" id="PRO_5046057360" evidence="2">
    <location>
        <begin position="20"/>
        <end position="445"/>
    </location>
</feature>
<reference evidence="6" key="1">
    <citation type="submission" date="2025-08" db="UniProtKB">
        <authorList>
            <consortium name="RefSeq"/>
        </authorList>
    </citation>
    <scope>IDENTIFICATION</scope>
</reference>
<accession>A0ABM1AA83</accession>
<keyword evidence="5" id="KW-1185">Reference proteome</keyword>
<sequence length="445" mass="48541">MIMLSLFLVSFLLFRSCRLSYVLVLVAVLPTTPTCCSNLSSYDTNLDWTSARQHCETEKDKRLASTDPTYLGDIGDLLTTNSSAWLGGRLVNETWAWADNTQVPLYDSLGCFSDTVLDNLTTRVPSGELNILQCFEQCRTEWTALQGGKCKCLTSDPSNSTSQKLVTSCSRVCPQDFNEHCGGVAANTVFVKDSPELHIGPPANDPKQICGYLHVSTETLRFDRCDTSSIRRRGSLCQNCSISPVDGDRTCVISYVSTSFTWHEADKNCKDTGQSLATASTGDLKKWLASHQIVSSGYLWLGVRREPRIRWSNGTTSDPSAVANHGGDCVAVEKDLSGTVSLSLQDCKVKKNTICATVIPTTQEITTAPNTENTTALETNLTTDAMTDGTTYQTSDQTTDGTTDQTTDVITDQTTDVTTFQTTDVTTDQTTDQTVNVATDQTTDQ</sequence>
<feature type="region of interest" description="Disordered" evidence="1">
    <location>
        <begin position="384"/>
        <end position="406"/>
    </location>
</feature>
<dbReference type="Gene3D" id="3.10.100.10">
    <property type="entry name" value="Mannose-Binding Protein A, subunit A"/>
    <property type="match status" value="1"/>
</dbReference>
<dbReference type="CDD" id="cd00037">
    <property type="entry name" value="CLECT"/>
    <property type="match status" value="1"/>
</dbReference>
<name>A0ABM1AA83_APLCA</name>
<dbReference type="InterPro" id="IPR002889">
    <property type="entry name" value="WSC_carb-bd"/>
</dbReference>